<sequence>MNPKKDESTMGPDPPDFLHGNQLPKSQATAPTNLETAASVLFPGLLSGSVDIAHLAQNLIDENGIRFFILHSQDISKFWISLLRKTYLPDGITHNHVLVTKVLKTVEDMITSSGIERHFVRLVWIRLTNILDRFDEVIKTDRRACRLGKDVGHRDASIAIKIHQKSISAQRSEISWRGRIAKRWILLTNGSLFLATAYSSRAETLVYVPLRRWRLSLLRNSGETYLLVQKR</sequence>
<dbReference type="EMBL" id="JAGPYM010000077">
    <property type="protein sequence ID" value="KAH6869239.1"/>
    <property type="molecule type" value="Genomic_DNA"/>
</dbReference>
<dbReference type="AlphaFoldDB" id="A0A9P8VR29"/>
<protein>
    <submittedName>
        <fullName evidence="2">Uncharacterized protein</fullName>
    </submittedName>
</protein>
<proteinExistence type="predicted"/>
<evidence type="ECO:0000313" key="2">
    <source>
        <dbReference type="EMBL" id="KAH6869239.1"/>
    </source>
</evidence>
<comment type="caution">
    <text evidence="2">The sequence shown here is derived from an EMBL/GenBank/DDBJ whole genome shotgun (WGS) entry which is preliminary data.</text>
</comment>
<keyword evidence="3" id="KW-1185">Reference proteome</keyword>
<organism evidence="2 3">
    <name type="scientific">Thelonectria olida</name>
    <dbReference type="NCBI Taxonomy" id="1576542"/>
    <lineage>
        <taxon>Eukaryota</taxon>
        <taxon>Fungi</taxon>
        <taxon>Dikarya</taxon>
        <taxon>Ascomycota</taxon>
        <taxon>Pezizomycotina</taxon>
        <taxon>Sordariomycetes</taxon>
        <taxon>Hypocreomycetidae</taxon>
        <taxon>Hypocreales</taxon>
        <taxon>Nectriaceae</taxon>
        <taxon>Thelonectria</taxon>
    </lineage>
</organism>
<gene>
    <name evidence="2" type="ORF">B0T10DRAFT_501806</name>
</gene>
<evidence type="ECO:0000313" key="3">
    <source>
        <dbReference type="Proteomes" id="UP000777438"/>
    </source>
</evidence>
<accession>A0A9P8VR29</accession>
<evidence type="ECO:0000256" key="1">
    <source>
        <dbReference type="SAM" id="MobiDB-lite"/>
    </source>
</evidence>
<dbReference type="OrthoDB" id="5132307at2759"/>
<feature type="region of interest" description="Disordered" evidence="1">
    <location>
        <begin position="1"/>
        <end position="26"/>
    </location>
</feature>
<dbReference type="Proteomes" id="UP000777438">
    <property type="component" value="Unassembled WGS sequence"/>
</dbReference>
<name>A0A9P8VR29_9HYPO</name>
<reference evidence="2 3" key="1">
    <citation type="journal article" date="2021" name="Nat. Commun.">
        <title>Genetic determinants of endophytism in the Arabidopsis root mycobiome.</title>
        <authorList>
            <person name="Mesny F."/>
            <person name="Miyauchi S."/>
            <person name="Thiergart T."/>
            <person name="Pickel B."/>
            <person name="Atanasova L."/>
            <person name="Karlsson M."/>
            <person name="Huettel B."/>
            <person name="Barry K.W."/>
            <person name="Haridas S."/>
            <person name="Chen C."/>
            <person name="Bauer D."/>
            <person name="Andreopoulos W."/>
            <person name="Pangilinan J."/>
            <person name="LaButti K."/>
            <person name="Riley R."/>
            <person name="Lipzen A."/>
            <person name="Clum A."/>
            <person name="Drula E."/>
            <person name="Henrissat B."/>
            <person name="Kohler A."/>
            <person name="Grigoriev I.V."/>
            <person name="Martin F.M."/>
            <person name="Hacquard S."/>
        </authorList>
    </citation>
    <scope>NUCLEOTIDE SEQUENCE [LARGE SCALE GENOMIC DNA]</scope>
    <source>
        <strain evidence="2 3">MPI-CAGE-CH-0241</strain>
    </source>
</reference>